<name>A0A6P1TL65_9FIRM</name>
<dbReference type="Gene3D" id="2.70.98.70">
    <property type="match status" value="1"/>
</dbReference>
<dbReference type="PANTHER" id="PTHR39210">
    <property type="entry name" value="HEPARIN-SULFATE LYASE"/>
    <property type="match status" value="1"/>
</dbReference>
<sequence>MFAKRVGNENMMRFAAAEHKKDENYLLPNSENLFYRLQAAFTENEISSFDTAKPVQKPDIYYESVGILLTRDSSYFLAVKAGCNGDSHNHNDTGSITVYKKGKPFLIDVGVETYSRKTFSSSRYEIWTMQSAFHNVVNFGNKMQKDGAMYAAKVSEVILEKEKAGITMELAGCYQEGTVNSYVRKVEFIKEQEIRVTDTCNPLPEDTYLSLMTLEQPELQGKTLVIGELGKIYFESEFSAEIEEIKLTDPKLMKEWGEKLYRTKVYINDSKLTFSIKD</sequence>
<dbReference type="EMBL" id="CP048000">
    <property type="protein sequence ID" value="QHQ60889.1"/>
    <property type="molecule type" value="Genomic_DNA"/>
</dbReference>
<dbReference type="Proteomes" id="UP000464314">
    <property type="component" value="Chromosome"/>
</dbReference>
<dbReference type="InterPro" id="IPR012480">
    <property type="entry name" value="Hepar_II_III_C"/>
</dbReference>
<keyword evidence="2" id="KW-0574">Periplasm</keyword>
<organism evidence="5 6">
    <name type="scientific">Anaerocolumna sedimenticola</name>
    <dbReference type="NCBI Taxonomy" id="2696063"/>
    <lineage>
        <taxon>Bacteria</taxon>
        <taxon>Bacillati</taxon>
        <taxon>Bacillota</taxon>
        <taxon>Clostridia</taxon>
        <taxon>Lachnospirales</taxon>
        <taxon>Lachnospiraceae</taxon>
        <taxon>Anaerocolumna</taxon>
    </lineage>
</organism>
<keyword evidence="3" id="KW-0456">Lyase</keyword>
<gene>
    <name evidence="5" type="ORF">Ana3638_09010</name>
</gene>
<dbReference type="AlphaFoldDB" id="A0A6P1TL65"/>
<accession>A0A6P1TL65</accession>
<evidence type="ECO:0000259" key="4">
    <source>
        <dbReference type="Pfam" id="PF07940"/>
    </source>
</evidence>
<keyword evidence="6" id="KW-1185">Reference proteome</keyword>
<dbReference type="RefSeq" id="WP_161837717.1">
    <property type="nucleotide sequence ID" value="NZ_CP048000.1"/>
</dbReference>
<evidence type="ECO:0000256" key="2">
    <source>
        <dbReference type="ARBA" id="ARBA00022764"/>
    </source>
</evidence>
<feature type="domain" description="Heparinase II/III-like C-terminal" evidence="4">
    <location>
        <begin position="62"/>
        <end position="218"/>
    </location>
</feature>
<protein>
    <recommendedName>
        <fullName evidence="4">Heparinase II/III-like C-terminal domain-containing protein</fullName>
    </recommendedName>
</protein>
<dbReference type="Pfam" id="PF07940">
    <property type="entry name" value="Hepar_II_III_C"/>
    <property type="match status" value="1"/>
</dbReference>
<dbReference type="PANTHER" id="PTHR39210:SF1">
    <property type="entry name" value="HEPARIN-SULFATE LYASE"/>
    <property type="match status" value="1"/>
</dbReference>
<evidence type="ECO:0000313" key="6">
    <source>
        <dbReference type="Proteomes" id="UP000464314"/>
    </source>
</evidence>
<keyword evidence="1" id="KW-0732">Signal</keyword>
<evidence type="ECO:0000256" key="1">
    <source>
        <dbReference type="ARBA" id="ARBA00022729"/>
    </source>
</evidence>
<proteinExistence type="predicted"/>
<reference evidence="5 6" key="1">
    <citation type="submission" date="2020-01" db="EMBL/GenBank/DDBJ databases">
        <title>Genome analysis of Anaerocolumna sp. CBA3638.</title>
        <authorList>
            <person name="Kim J."/>
            <person name="Roh S.W."/>
        </authorList>
    </citation>
    <scope>NUCLEOTIDE SEQUENCE [LARGE SCALE GENOMIC DNA]</scope>
    <source>
        <strain evidence="5 6">CBA3638</strain>
    </source>
</reference>
<evidence type="ECO:0000256" key="3">
    <source>
        <dbReference type="ARBA" id="ARBA00023239"/>
    </source>
</evidence>
<dbReference type="KEGG" id="anr:Ana3638_09010"/>
<evidence type="ECO:0000313" key="5">
    <source>
        <dbReference type="EMBL" id="QHQ60889.1"/>
    </source>
</evidence>
<dbReference type="GO" id="GO:0016829">
    <property type="term" value="F:lyase activity"/>
    <property type="evidence" value="ECO:0007669"/>
    <property type="project" value="UniProtKB-KW"/>
</dbReference>